<proteinExistence type="predicted"/>
<feature type="chain" id="PRO_5012979414" description="Lipoprotein" evidence="1">
    <location>
        <begin position="21"/>
        <end position="146"/>
    </location>
</feature>
<evidence type="ECO:0000313" key="2">
    <source>
        <dbReference type="EMBL" id="AQZ94985.1"/>
    </source>
</evidence>
<evidence type="ECO:0008006" key="4">
    <source>
        <dbReference type="Google" id="ProtNLM"/>
    </source>
</evidence>
<feature type="signal peptide" evidence="1">
    <location>
        <begin position="1"/>
        <end position="20"/>
    </location>
</feature>
<evidence type="ECO:0000313" key="3">
    <source>
        <dbReference type="Proteomes" id="UP000243488"/>
    </source>
</evidence>
<dbReference type="AlphaFoldDB" id="A0A1V0B4Z4"/>
<dbReference type="KEGG" id="ppha:BVH74_09585"/>
<dbReference type="RefSeq" id="WP_080049854.1">
    <property type="nucleotide sequence ID" value="NZ_CP020100.1"/>
</dbReference>
<reference evidence="2 3" key="1">
    <citation type="submission" date="2017-03" db="EMBL/GenBank/DDBJ databases">
        <title>Complete genome sequence of the novel DNRA strain Pseudomonas sp. S-6-2 isolated from Chinese polluted river sediment. Journal of Biotechnology.</title>
        <authorList>
            <person name="Li J."/>
            <person name="Xiang F."/>
            <person name="Wang L."/>
            <person name="Xi L."/>
            <person name="Liu J."/>
        </authorList>
    </citation>
    <scope>NUCLEOTIDE SEQUENCE [LARGE SCALE GENOMIC DNA]</scope>
    <source>
        <strain evidence="2 3">S-6-2</strain>
    </source>
</reference>
<keyword evidence="3" id="KW-1185">Reference proteome</keyword>
<gene>
    <name evidence="2" type="ORF">BVH74_09585</name>
</gene>
<sequence>MFPLKAAAMGLFCCTLSACAQQPTPPLDSQQVRIEQRTSMPLEQLRAYRLNGELVRSLRFPDLPPGSHELQVRFQFEVPGGGQRNGGRLESRERTCILGLSHDDFRAGQQYQIYAERRGWQPAAWLLNPEGERLTRARIIRCGPGL</sequence>
<name>A0A1V0B4Z4_9GAMM</name>
<dbReference type="Proteomes" id="UP000243488">
    <property type="component" value="Chromosome"/>
</dbReference>
<keyword evidence="1" id="KW-0732">Signal</keyword>
<organism evidence="2 3">
    <name type="scientific">Halopseudomonas phragmitis</name>
    <dbReference type="NCBI Taxonomy" id="1931241"/>
    <lineage>
        <taxon>Bacteria</taxon>
        <taxon>Pseudomonadati</taxon>
        <taxon>Pseudomonadota</taxon>
        <taxon>Gammaproteobacteria</taxon>
        <taxon>Pseudomonadales</taxon>
        <taxon>Pseudomonadaceae</taxon>
        <taxon>Halopseudomonas</taxon>
    </lineage>
</organism>
<dbReference type="STRING" id="1931241.BVH74_09585"/>
<evidence type="ECO:0000256" key="1">
    <source>
        <dbReference type="SAM" id="SignalP"/>
    </source>
</evidence>
<accession>A0A1V0B4Z4</accession>
<dbReference type="PROSITE" id="PS51257">
    <property type="entry name" value="PROKAR_LIPOPROTEIN"/>
    <property type="match status" value="1"/>
</dbReference>
<protein>
    <recommendedName>
        <fullName evidence="4">Lipoprotein</fullName>
    </recommendedName>
</protein>
<dbReference type="EMBL" id="CP020100">
    <property type="protein sequence ID" value="AQZ94985.1"/>
    <property type="molecule type" value="Genomic_DNA"/>
</dbReference>